<dbReference type="SFLD" id="SFLDS00019">
    <property type="entry name" value="Glutathione_Transferase_(cytos"/>
    <property type="match status" value="1"/>
</dbReference>
<dbReference type="InterPro" id="IPR045073">
    <property type="entry name" value="Omega/Tau-like"/>
</dbReference>
<dbReference type="Pfam" id="PF13409">
    <property type="entry name" value="GST_N_2"/>
    <property type="match status" value="1"/>
</dbReference>
<evidence type="ECO:0000256" key="1">
    <source>
        <dbReference type="ARBA" id="ARBA00011067"/>
    </source>
</evidence>
<comment type="similarity">
    <text evidence="1 5">Belongs to the GST superfamily. Omega family.</text>
</comment>
<dbReference type="OrthoDB" id="4951845at2759"/>
<keyword evidence="2 5" id="KW-0808">Transferase</keyword>
<keyword evidence="9" id="KW-1185">Reference proteome</keyword>
<organism evidence="8 9">
    <name type="scientific">Mytilus edulis</name>
    <name type="common">Blue mussel</name>
    <dbReference type="NCBI Taxonomy" id="6550"/>
    <lineage>
        <taxon>Eukaryota</taxon>
        <taxon>Metazoa</taxon>
        <taxon>Spiralia</taxon>
        <taxon>Lophotrochozoa</taxon>
        <taxon>Mollusca</taxon>
        <taxon>Bivalvia</taxon>
        <taxon>Autobranchia</taxon>
        <taxon>Pteriomorphia</taxon>
        <taxon>Mytilida</taxon>
        <taxon>Mytiloidea</taxon>
        <taxon>Mytilidae</taxon>
        <taxon>Mytilinae</taxon>
        <taxon>Mytilus</taxon>
    </lineage>
</organism>
<dbReference type="InterPro" id="IPR005442">
    <property type="entry name" value="GST_omega"/>
</dbReference>
<dbReference type="GO" id="GO:0005737">
    <property type="term" value="C:cytoplasm"/>
    <property type="evidence" value="ECO:0007669"/>
    <property type="project" value="InterPro"/>
</dbReference>
<dbReference type="PROSITE" id="PS50404">
    <property type="entry name" value="GST_NTER"/>
    <property type="match status" value="1"/>
</dbReference>
<dbReference type="InterPro" id="IPR040079">
    <property type="entry name" value="Glutathione_S-Trfase"/>
</dbReference>
<dbReference type="PANTHER" id="PTHR43968">
    <property type="match status" value="1"/>
</dbReference>
<proteinExistence type="inferred from homology"/>
<feature type="domain" description="GST C-terminal" evidence="7">
    <location>
        <begin position="101"/>
        <end position="234"/>
    </location>
</feature>
<dbReference type="InterPro" id="IPR036282">
    <property type="entry name" value="Glutathione-S-Trfase_C_sf"/>
</dbReference>
<comment type="caution">
    <text evidence="8">The sequence shown here is derived from an EMBL/GenBank/DDBJ whole genome shotgun (WGS) entry which is preliminary data.</text>
</comment>
<dbReference type="SUPFAM" id="SSF52833">
    <property type="entry name" value="Thioredoxin-like"/>
    <property type="match status" value="1"/>
</dbReference>
<evidence type="ECO:0000256" key="3">
    <source>
        <dbReference type="ARBA" id="ARBA00023002"/>
    </source>
</evidence>
<evidence type="ECO:0000313" key="8">
    <source>
        <dbReference type="EMBL" id="CAG2191961.1"/>
    </source>
</evidence>
<evidence type="ECO:0000256" key="2">
    <source>
        <dbReference type="ARBA" id="ARBA00022679"/>
    </source>
</evidence>
<dbReference type="InterPro" id="IPR036249">
    <property type="entry name" value="Thioredoxin-like_sf"/>
</dbReference>
<comment type="catalytic activity">
    <reaction evidence="5">
        <text>L-dehydroascorbate + 2 glutathione = glutathione disulfide + L-ascorbate</text>
        <dbReference type="Rhea" id="RHEA:24424"/>
        <dbReference type="ChEBI" id="CHEBI:38290"/>
        <dbReference type="ChEBI" id="CHEBI:57925"/>
        <dbReference type="ChEBI" id="CHEBI:58297"/>
        <dbReference type="ChEBI" id="CHEBI:58539"/>
        <dbReference type="EC" id="1.8.5.1"/>
    </reaction>
</comment>
<comment type="catalytic activity">
    <reaction evidence="4 5">
        <text>RX + glutathione = an S-substituted glutathione + a halide anion + H(+)</text>
        <dbReference type="Rhea" id="RHEA:16437"/>
        <dbReference type="ChEBI" id="CHEBI:15378"/>
        <dbReference type="ChEBI" id="CHEBI:16042"/>
        <dbReference type="ChEBI" id="CHEBI:17792"/>
        <dbReference type="ChEBI" id="CHEBI:57925"/>
        <dbReference type="ChEBI" id="CHEBI:90779"/>
        <dbReference type="EC" id="2.5.1.18"/>
    </reaction>
</comment>
<dbReference type="InterPro" id="IPR004045">
    <property type="entry name" value="Glutathione_S-Trfase_N"/>
</dbReference>
<dbReference type="GO" id="GO:0050610">
    <property type="term" value="F:methylarsonate reductase activity"/>
    <property type="evidence" value="ECO:0007669"/>
    <property type="project" value="UniProtKB-UniRule"/>
</dbReference>
<accession>A0A8S3Q5G9</accession>
<dbReference type="SFLD" id="SFLDG01152">
    <property type="entry name" value="Main.3:_Omega-_and_Tau-like"/>
    <property type="match status" value="1"/>
</dbReference>
<dbReference type="GO" id="GO:0006749">
    <property type="term" value="P:glutathione metabolic process"/>
    <property type="evidence" value="ECO:0007669"/>
    <property type="project" value="UniProtKB-UniRule"/>
</dbReference>
<dbReference type="GO" id="GO:0045174">
    <property type="term" value="F:glutathione dehydrogenase (ascorbate) activity"/>
    <property type="evidence" value="ECO:0007669"/>
    <property type="project" value="UniProtKB-UniRule"/>
</dbReference>
<comment type="function">
    <text evidence="5">Exhibits glutathione-dependent thiol transferase activity. Has high dehydroascorbate reductase activity and may contribute to the recycling of ascorbic acid. Participates in the biotransformation of inorganic arsenic and reduces monomethylarsonic acid (MMA).</text>
</comment>
<dbReference type="SFLD" id="SFLDG00358">
    <property type="entry name" value="Main_(cytGST)"/>
    <property type="match status" value="1"/>
</dbReference>
<reference evidence="8" key="1">
    <citation type="submission" date="2021-03" db="EMBL/GenBank/DDBJ databases">
        <authorList>
            <person name="Bekaert M."/>
        </authorList>
    </citation>
    <scope>NUCLEOTIDE SEQUENCE</scope>
</reference>
<evidence type="ECO:0000256" key="4">
    <source>
        <dbReference type="ARBA" id="ARBA00047960"/>
    </source>
</evidence>
<evidence type="ECO:0000256" key="5">
    <source>
        <dbReference type="RuleBase" id="RU368071"/>
    </source>
</evidence>
<sequence>MSLKSYTKGSALPPLENGKLRLYSMRFCPFAQRTRLVLAHKNIQFETINVDLKDKPDWFLERNPLGLVPVLEQDDKIVYESVVCNEYLDDIYTQEKLTPADPYRRARDKMLLEYTGKLVTNYYKYLRSHGKDEEVKTELNKVLEIFEKAIEKRGAYFGGDKVAMLDFFAWPWFERMSPLKTMNIEMLPEETFPNLNQWVARMRNLPAVKATLFDDQAHLVFMKSYMTGQPNYDFGL</sequence>
<evidence type="ECO:0000313" key="9">
    <source>
        <dbReference type="Proteomes" id="UP000683360"/>
    </source>
</evidence>
<dbReference type="EC" id="2.5.1.18" evidence="5"/>
<dbReference type="EC" id="1.8.5.1" evidence="5"/>
<gene>
    <name evidence="8" type="ORF">MEDL_7167</name>
</gene>
<dbReference type="EC" id="1.20.4.2" evidence="5"/>
<dbReference type="PROSITE" id="PS50405">
    <property type="entry name" value="GST_CTER"/>
    <property type="match status" value="1"/>
</dbReference>
<protein>
    <recommendedName>
        <fullName evidence="5">Glutathione S-transferase omega</fullName>
        <shortName evidence="5">GSTO</shortName>
        <ecNumber evidence="5">1.20.4.2</ecNumber>
        <ecNumber evidence="5">1.8.5.1</ecNumber>
        <ecNumber evidence="5">2.5.1.18</ecNumber>
    </recommendedName>
    <alternativeName>
        <fullName evidence="5">Glutathione-dependent dehydroascorbate reductase</fullName>
    </alternativeName>
    <alternativeName>
        <fullName evidence="5">Monomethylarsonic acid reductase</fullName>
    </alternativeName>
</protein>
<dbReference type="Gene3D" id="3.40.30.10">
    <property type="entry name" value="Glutaredoxin"/>
    <property type="match status" value="1"/>
</dbReference>
<keyword evidence="3 5" id="KW-0560">Oxidoreductase</keyword>
<dbReference type="InterPro" id="IPR010987">
    <property type="entry name" value="Glutathione-S-Trfase_C-like"/>
</dbReference>
<evidence type="ECO:0000259" key="7">
    <source>
        <dbReference type="PROSITE" id="PS50405"/>
    </source>
</evidence>
<dbReference type="Gene3D" id="1.20.1050.10">
    <property type="match status" value="1"/>
</dbReference>
<feature type="domain" description="GST N-terminal" evidence="6">
    <location>
        <begin position="18"/>
        <end position="96"/>
    </location>
</feature>
<dbReference type="InterPro" id="IPR050983">
    <property type="entry name" value="GST_Omega/HSP26"/>
</dbReference>
<dbReference type="Pfam" id="PF13410">
    <property type="entry name" value="GST_C_2"/>
    <property type="match status" value="1"/>
</dbReference>
<comment type="catalytic activity">
    <reaction evidence="5">
        <text>methylarsonate + 2 glutathione + H(+) = methylarsonous acid + glutathione disulfide + H2O</text>
        <dbReference type="Rhea" id="RHEA:15969"/>
        <dbReference type="ChEBI" id="CHEBI:15377"/>
        <dbReference type="ChEBI" id="CHEBI:15378"/>
        <dbReference type="ChEBI" id="CHEBI:17826"/>
        <dbReference type="ChEBI" id="CHEBI:33409"/>
        <dbReference type="ChEBI" id="CHEBI:57925"/>
        <dbReference type="ChEBI" id="CHEBI:58297"/>
        <dbReference type="EC" id="1.20.4.2"/>
    </reaction>
</comment>
<dbReference type="PANTHER" id="PTHR43968:SF6">
    <property type="entry name" value="GLUTATHIONE S-TRANSFERASE OMEGA"/>
    <property type="match status" value="1"/>
</dbReference>
<dbReference type="PRINTS" id="PR01625">
    <property type="entry name" value="GSTRNSFRASEO"/>
</dbReference>
<dbReference type="AlphaFoldDB" id="A0A8S3Q5G9"/>
<dbReference type="FunFam" id="3.40.30.10:FF:000123">
    <property type="entry name" value="Glutathione transferase o1"/>
    <property type="match status" value="1"/>
</dbReference>
<dbReference type="Proteomes" id="UP000683360">
    <property type="component" value="Unassembled WGS sequence"/>
</dbReference>
<dbReference type="EMBL" id="CAJPWZ010000374">
    <property type="protein sequence ID" value="CAG2191961.1"/>
    <property type="molecule type" value="Genomic_DNA"/>
</dbReference>
<dbReference type="FunFam" id="1.20.1050.10:FF:000009">
    <property type="entry name" value="Glutathione S-transferase omega-1"/>
    <property type="match status" value="1"/>
</dbReference>
<dbReference type="SUPFAM" id="SSF47616">
    <property type="entry name" value="GST C-terminal domain-like"/>
    <property type="match status" value="1"/>
</dbReference>
<dbReference type="GO" id="GO:0004364">
    <property type="term" value="F:glutathione transferase activity"/>
    <property type="evidence" value="ECO:0007669"/>
    <property type="project" value="UniProtKB-UniRule"/>
</dbReference>
<name>A0A8S3Q5G9_MYTED</name>
<evidence type="ECO:0000259" key="6">
    <source>
        <dbReference type="PROSITE" id="PS50404"/>
    </source>
</evidence>